<gene>
    <name evidence="2" type="ORF">GCM10017790_12820</name>
</gene>
<feature type="transmembrane region" description="Helical" evidence="1">
    <location>
        <begin position="43"/>
        <end position="61"/>
    </location>
</feature>
<evidence type="ECO:0008006" key="4">
    <source>
        <dbReference type="Google" id="ProtNLM"/>
    </source>
</evidence>
<dbReference type="Proteomes" id="UP000635387">
    <property type="component" value="Unassembled WGS sequence"/>
</dbReference>
<keyword evidence="1" id="KW-0472">Membrane</keyword>
<organism evidence="2 3">
    <name type="scientific">Amycolatopsis oliviviridis</name>
    <dbReference type="NCBI Taxonomy" id="1471590"/>
    <lineage>
        <taxon>Bacteria</taxon>
        <taxon>Bacillati</taxon>
        <taxon>Actinomycetota</taxon>
        <taxon>Actinomycetes</taxon>
        <taxon>Pseudonocardiales</taxon>
        <taxon>Pseudonocardiaceae</taxon>
        <taxon>Amycolatopsis</taxon>
    </lineage>
</organism>
<evidence type="ECO:0000313" key="3">
    <source>
        <dbReference type="Proteomes" id="UP000635387"/>
    </source>
</evidence>
<keyword evidence="1" id="KW-1133">Transmembrane helix</keyword>
<protein>
    <recommendedName>
        <fullName evidence="4">GAF domain-containing protein</fullName>
    </recommendedName>
</protein>
<keyword evidence="3" id="KW-1185">Reference proteome</keyword>
<comment type="caution">
    <text evidence="2">The sequence shown here is derived from an EMBL/GenBank/DDBJ whole genome shotgun (WGS) entry which is preliminary data.</text>
</comment>
<sequence length="255" mass="29076">MRRVTAKAADRAVLLSATLILAGKAYNVPSKAFWDGVLHDRPYLLLVTLAVAGVFGALTPFESWQGRSFVDRNVLMRRRVLSTFGKLLEMSAKIEPPLDTGDLALHVWRRRRTWRHPVHGVLKRLSTYRMSSYPATRKFAPTRGVGAVGLCWLRDREIQFDVESLAKKLDDQAKFDDHVKRNGPESVMNLSWEMFNDLKHRAALFVTPIRNSRNRFVGCISVDASHGYGALDRRELLDEMTKLGMEIRSEDFECT</sequence>
<proteinExistence type="predicted"/>
<reference evidence="3" key="1">
    <citation type="journal article" date="2019" name="Int. J. Syst. Evol. Microbiol.">
        <title>The Global Catalogue of Microorganisms (GCM) 10K type strain sequencing project: providing services to taxonomists for standard genome sequencing and annotation.</title>
        <authorList>
            <consortium name="The Broad Institute Genomics Platform"/>
            <consortium name="The Broad Institute Genome Sequencing Center for Infectious Disease"/>
            <person name="Wu L."/>
            <person name="Ma J."/>
        </authorList>
    </citation>
    <scope>NUCLEOTIDE SEQUENCE [LARGE SCALE GENOMIC DNA]</scope>
    <source>
        <strain evidence="3">CGMCC 4.7683</strain>
    </source>
</reference>
<accession>A0ABQ3L6P3</accession>
<evidence type="ECO:0000256" key="1">
    <source>
        <dbReference type="SAM" id="Phobius"/>
    </source>
</evidence>
<name>A0ABQ3L6P3_9PSEU</name>
<keyword evidence="1" id="KW-0812">Transmembrane</keyword>
<evidence type="ECO:0000313" key="2">
    <source>
        <dbReference type="EMBL" id="GHH06807.1"/>
    </source>
</evidence>
<dbReference type="EMBL" id="BNAY01000001">
    <property type="protein sequence ID" value="GHH06807.1"/>
    <property type="molecule type" value="Genomic_DNA"/>
</dbReference>